<comment type="domain">
    <text evidence="12">Consists of 3 domains; the N-terminus binds the ribosome, the middle domain has PPIase activity, while the C-terminus has intrinsic chaperone activity on its own.</text>
</comment>
<evidence type="ECO:0000313" key="17">
    <source>
        <dbReference type="EMBL" id="AQS41293.1"/>
    </source>
</evidence>
<dbReference type="GO" id="GO:0003755">
    <property type="term" value="F:peptidyl-prolyl cis-trans isomerase activity"/>
    <property type="evidence" value="ECO:0007669"/>
    <property type="project" value="UniProtKB-UniRule"/>
</dbReference>
<dbReference type="Gene3D" id="1.10.3120.10">
    <property type="entry name" value="Trigger factor, C-terminal domain"/>
    <property type="match status" value="1"/>
</dbReference>
<dbReference type="GO" id="GO:0005737">
    <property type="term" value="C:cytoplasm"/>
    <property type="evidence" value="ECO:0007669"/>
    <property type="project" value="UniProtKB-SubCell"/>
</dbReference>
<dbReference type="GO" id="GO:0043022">
    <property type="term" value="F:ribosome binding"/>
    <property type="evidence" value="ECO:0007669"/>
    <property type="project" value="TreeGrafter"/>
</dbReference>
<evidence type="ECO:0000256" key="13">
    <source>
        <dbReference type="PROSITE-ProRule" id="PRU00277"/>
    </source>
</evidence>
<dbReference type="InterPro" id="IPR001179">
    <property type="entry name" value="PPIase_FKBP_dom"/>
</dbReference>
<keyword evidence="18" id="KW-1185">Reference proteome</keyword>
<evidence type="ECO:0000259" key="16">
    <source>
        <dbReference type="PROSITE" id="PS50059"/>
    </source>
</evidence>
<gene>
    <name evidence="12 17" type="primary">tig</name>
    <name evidence="17" type="ORF">BHV28_05880</name>
</gene>
<dbReference type="InterPro" id="IPR036611">
    <property type="entry name" value="Trigger_fac_ribosome-bd_sf"/>
</dbReference>
<dbReference type="AlphaFoldDB" id="A0A1U9JTW3"/>
<evidence type="ECO:0000256" key="1">
    <source>
        <dbReference type="ARBA" id="ARBA00000971"/>
    </source>
</evidence>
<feature type="compositionally biased region" description="Basic and acidic residues" evidence="15">
    <location>
        <begin position="459"/>
        <end position="480"/>
    </location>
</feature>
<accession>A0A1U9JTW3</accession>
<keyword evidence="8 12" id="KW-0413">Isomerase</keyword>
<dbReference type="PANTHER" id="PTHR30560:SF3">
    <property type="entry name" value="TRIGGER FACTOR-LIKE PROTEIN TIG, CHLOROPLASTIC"/>
    <property type="match status" value="1"/>
</dbReference>
<comment type="similarity">
    <text evidence="2 12 14">Belongs to the FKBP-type PPIase family. Tig subfamily.</text>
</comment>
<protein>
    <recommendedName>
        <fullName evidence="4 12">Trigger factor</fullName>
        <shortName evidence="12">TF</shortName>
        <ecNumber evidence="3 12">5.2.1.8</ecNumber>
    </recommendedName>
    <alternativeName>
        <fullName evidence="11 12">PPIase</fullName>
    </alternativeName>
</protein>
<dbReference type="EMBL" id="CP017315">
    <property type="protein sequence ID" value="AQS41293.1"/>
    <property type="molecule type" value="Genomic_DNA"/>
</dbReference>
<dbReference type="InterPro" id="IPR046357">
    <property type="entry name" value="PPIase_dom_sf"/>
</dbReference>
<evidence type="ECO:0000256" key="5">
    <source>
        <dbReference type="ARBA" id="ARBA00022618"/>
    </source>
</evidence>
<organism evidence="17 18">
    <name type="scientific">Candidatus Tokpelaia hoelldobleri</name>
    <dbReference type="NCBI Taxonomy" id="1902579"/>
    <lineage>
        <taxon>Bacteria</taxon>
        <taxon>Pseudomonadati</taxon>
        <taxon>Pseudomonadota</taxon>
        <taxon>Alphaproteobacteria</taxon>
        <taxon>Hyphomicrobiales</taxon>
        <taxon>Candidatus Tokpelaia</taxon>
    </lineage>
</organism>
<reference evidence="17 18" key="2">
    <citation type="journal article" date="2016" name="Sci. Rep.">
        <title>The genome of Rhizobiales bacteria in predatory ants reveals urease gene functions but no genes for nitrogen fixation.</title>
        <authorList>
            <person name="Neuvonen M.M."/>
            <person name="Tamarit D."/>
            <person name="Naslund K."/>
            <person name="Liebig J."/>
            <person name="Feldhaar H."/>
            <person name="Moran N.A."/>
            <person name="Guy L."/>
            <person name="Andersson S.G."/>
        </authorList>
    </citation>
    <scope>NUCLEOTIDE SEQUENCE [LARGE SCALE GENOMIC DNA]</scope>
    <source>
        <strain evidence="17 18">Hsal</strain>
    </source>
</reference>
<dbReference type="InterPro" id="IPR008881">
    <property type="entry name" value="Trigger_fac_ribosome-bd_bac"/>
</dbReference>
<reference evidence="17 18" key="1">
    <citation type="journal article" date="2010" name="Science">
        <title>Genomic comparison of the ants Camponotus floridanus and Harpegnathos saltator.</title>
        <authorList>
            <person name="Bonasio R."/>
            <person name="Zhang G."/>
            <person name="Ye C."/>
            <person name="Mutti N.S."/>
            <person name="Fang X."/>
            <person name="Qin N."/>
            <person name="Donahue G."/>
            <person name="Yang P."/>
            <person name="Li Q."/>
            <person name="Li C."/>
            <person name="Zhang P."/>
            <person name="Huang Z."/>
            <person name="Berger S.L."/>
            <person name="Reinberg D."/>
            <person name="Wang J."/>
            <person name="Liebig J."/>
        </authorList>
    </citation>
    <scope>NUCLEOTIDE SEQUENCE [LARGE SCALE GENOMIC DNA]</scope>
    <source>
        <strain evidence="17 18">Hsal</strain>
    </source>
</reference>
<evidence type="ECO:0000256" key="2">
    <source>
        <dbReference type="ARBA" id="ARBA00005464"/>
    </source>
</evidence>
<dbReference type="GO" id="GO:0015031">
    <property type="term" value="P:protein transport"/>
    <property type="evidence" value="ECO:0007669"/>
    <property type="project" value="UniProtKB-UniRule"/>
</dbReference>
<evidence type="ECO:0000256" key="3">
    <source>
        <dbReference type="ARBA" id="ARBA00013194"/>
    </source>
</evidence>
<dbReference type="InterPro" id="IPR005215">
    <property type="entry name" value="Trig_fac"/>
</dbReference>
<dbReference type="InterPro" id="IPR027304">
    <property type="entry name" value="Trigger_fact/SurA_dom_sf"/>
</dbReference>
<evidence type="ECO:0000313" key="18">
    <source>
        <dbReference type="Proteomes" id="UP000188912"/>
    </source>
</evidence>
<dbReference type="Gene3D" id="3.10.50.40">
    <property type="match status" value="1"/>
</dbReference>
<dbReference type="PIRSF" id="PIRSF003095">
    <property type="entry name" value="Trigger_factor"/>
    <property type="match status" value="1"/>
</dbReference>
<keyword evidence="6 12" id="KW-0697">Rotamase</keyword>
<dbReference type="Gene3D" id="3.30.70.1050">
    <property type="entry name" value="Trigger factor ribosome-binding domain"/>
    <property type="match status" value="1"/>
</dbReference>
<dbReference type="KEGG" id="thd:BHV28_05880"/>
<evidence type="ECO:0000256" key="14">
    <source>
        <dbReference type="RuleBase" id="RU003914"/>
    </source>
</evidence>
<dbReference type="GO" id="GO:0043335">
    <property type="term" value="P:protein unfolding"/>
    <property type="evidence" value="ECO:0007669"/>
    <property type="project" value="TreeGrafter"/>
</dbReference>
<feature type="region of interest" description="Disordered" evidence="15">
    <location>
        <begin position="435"/>
        <end position="480"/>
    </location>
</feature>
<keyword evidence="9 12" id="KW-0131">Cell cycle</keyword>
<dbReference type="GO" id="GO:0051083">
    <property type="term" value="P:'de novo' cotranslational protein folding"/>
    <property type="evidence" value="ECO:0007669"/>
    <property type="project" value="TreeGrafter"/>
</dbReference>
<evidence type="ECO:0000256" key="6">
    <source>
        <dbReference type="ARBA" id="ARBA00023110"/>
    </source>
</evidence>
<dbReference type="FunFam" id="3.10.50.40:FF:000001">
    <property type="entry name" value="Trigger factor"/>
    <property type="match status" value="1"/>
</dbReference>
<dbReference type="Pfam" id="PF05698">
    <property type="entry name" value="Trigger_C"/>
    <property type="match status" value="1"/>
</dbReference>
<dbReference type="NCBIfam" id="TIGR00115">
    <property type="entry name" value="tig"/>
    <property type="match status" value="1"/>
</dbReference>
<dbReference type="STRING" id="1902579.BHV28_05880"/>
<evidence type="ECO:0000256" key="7">
    <source>
        <dbReference type="ARBA" id="ARBA00023186"/>
    </source>
</evidence>
<evidence type="ECO:0000256" key="8">
    <source>
        <dbReference type="ARBA" id="ARBA00023235"/>
    </source>
</evidence>
<dbReference type="Pfam" id="PF00254">
    <property type="entry name" value="FKBP_C"/>
    <property type="match status" value="1"/>
</dbReference>
<dbReference type="SUPFAM" id="SSF54534">
    <property type="entry name" value="FKBP-like"/>
    <property type="match status" value="1"/>
</dbReference>
<evidence type="ECO:0000256" key="10">
    <source>
        <dbReference type="ARBA" id="ARBA00024849"/>
    </source>
</evidence>
<evidence type="ECO:0000256" key="9">
    <source>
        <dbReference type="ARBA" id="ARBA00023306"/>
    </source>
</evidence>
<dbReference type="InterPro" id="IPR037041">
    <property type="entry name" value="Trigger_fac_C_sf"/>
</dbReference>
<dbReference type="SUPFAM" id="SSF102735">
    <property type="entry name" value="Trigger factor ribosome-binding domain"/>
    <property type="match status" value="1"/>
</dbReference>
<proteinExistence type="inferred from homology"/>
<dbReference type="SUPFAM" id="SSF109998">
    <property type="entry name" value="Triger factor/SurA peptide-binding domain-like"/>
    <property type="match status" value="1"/>
</dbReference>
<evidence type="ECO:0000256" key="12">
    <source>
        <dbReference type="HAMAP-Rule" id="MF_00303"/>
    </source>
</evidence>
<keyword evidence="12" id="KW-0963">Cytoplasm</keyword>
<dbReference type="InterPro" id="IPR008880">
    <property type="entry name" value="Trigger_fac_C"/>
</dbReference>
<comment type="catalytic activity">
    <reaction evidence="1 12 13">
        <text>[protein]-peptidylproline (omega=180) = [protein]-peptidylproline (omega=0)</text>
        <dbReference type="Rhea" id="RHEA:16237"/>
        <dbReference type="Rhea" id="RHEA-COMP:10747"/>
        <dbReference type="Rhea" id="RHEA-COMP:10748"/>
        <dbReference type="ChEBI" id="CHEBI:83833"/>
        <dbReference type="ChEBI" id="CHEBI:83834"/>
        <dbReference type="EC" id="5.2.1.8"/>
    </reaction>
</comment>
<dbReference type="EC" id="5.2.1.8" evidence="3 12"/>
<name>A0A1U9JTW3_9HYPH</name>
<comment type="function">
    <text evidence="10 12">Involved in protein export. Acts as a chaperone by maintaining the newly synthesized protein in an open conformation. Functions as a peptidyl-prolyl cis-trans isomerase.</text>
</comment>
<dbReference type="Proteomes" id="UP000188912">
    <property type="component" value="Chromosome"/>
</dbReference>
<comment type="subcellular location">
    <subcellularLocation>
        <location evidence="12">Cytoplasm</location>
    </subcellularLocation>
    <text evidence="12">About half TF is bound to the ribosome near the polypeptide exit tunnel while the other half is free in the cytoplasm.</text>
</comment>
<keyword evidence="5 12" id="KW-0132">Cell division</keyword>
<dbReference type="PANTHER" id="PTHR30560">
    <property type="entry name" value="TRIGGER FACTOR CHAPERONE AND PEPTIDYL-PROLYL CIS/TRANS ISOMERASE"/>
    <property type="match status" value="1"/>
</dbReference>
<dbReference type="GO" id="GO:0051301">
    <property type="term" value="P:cell division"/>
    <property type="evidence" value="ECO:0007669"/>
    <property type="project" value="UniProtKB-KW"/>
</dbReference>
<feature type="domain" description="PPIase FKBP-type" evidence="16">
    <location>
        <begin position="169"/>
        <end position="251"/>
    </location>
</feature>
<dbReference type="GO" id="GO:0044183">
    <property type="term" value="F:protein folding chaperone"/>
    <property type="evidence" value="ECO:0007669"/>
    <property type="project" value="TreeGrafter"/>
</dbReference>
<keyword evidence="7 12" id="KW-0143">Chaperone</keyword>
<evidence type="ECO:0000256" key="15">
    <source>
        <dbReference type="SAM" id="MobiDB-lite"/>
    </source>
</evidence>
<evidence type="ECO:0000256" key="11">
    <source>
        <dbReference type="ARBA" id="ARBA00029986"/>
    </source>
</evidence>
<dbReference type="Pfam" id="PF05697">
    <property type="entry name" value="Trigger_N"/>
    <property type="match status" value="1"/>
</dbReference>
<dbReference type="HAMAP" id="MF_00303">
    <property type="entry name" value="Trigger_factor_Tig"/>
    <property type="match status" value="1"/>
</dbReference>
<dbReference type="PROSITE" id="PS50059">
    <property type="entry name" value="FKBP_PPIASE"/>
    <property type="match status" value="1"/>
</dbReference>
<sequence length="480" mass="54005">MQVTETLNEGLKREIKIVVPAKDLEARLVQRLDEAKDKARLNGFRPGKVPAAHLRKMYGKSFMAEIVNEILTDAPRSILAERGERSATQPRIDMSEDEKEAEKVLDGKADFVFTLNYEVLPKIEVKDVAGIAVTRDVVDVPEKEINEQIERVLSSTRSFSEKKGKADDGDRVTIDYLGKLDGTPFDGGADNDAQLVLGSKMFIPGFEEQLVGVKAGDETQIKVTFPENYGAAHLAGKEATFDITVKEVARPDELAIDDEAAKKLGLESLERLKEVIREQLESQYGSVTRQKVKRQILDALDGDYQFETPERLVEVEFNNIWNQINNELQQAGRTFADEDTTEEEAREEYRKLAQRRVRLGLVLSEIGEQAGVTVSEEELQRAVYDQVRQYPGQEKEIFEFFQRTPDAVANLRAPIFEEKVIDHLLGKIKVTDKKVSPEELMAEEEEEASAKPKKKAAARKKEADAGEEKARPAKKASEKK</sequence>
<evidence type="ECO:0000256" key="4">
    <source>
        <dbReference type="ARBA" id="ARBA00016902"/>
    </source>
</evidence>